<organism evidence="1 2">
    <name type="scientific">Chryseobacterium tagetis</name>
    <dbReference type="NCBI Taxonomy" id="2801334"/>
    <lineage>
        <taxon>Bacteria</taxon>
        <taxon>Pseudomonadati</taxon>
        <taxon>Bacteroidota</taxon>
        <taxon>Flavobacteriia</taxon>
        <taxon>Flavobacteriales</taxon>
        <taxon>Weeksellaceae</taxon>
        <taxon>Chryseobacterium group</taxon>
        <taxon>Chryseobacterium</taxon>
    </lineage>
</organism>
<reference evidence="1 2" key="1">
    <citation type="submission" date="2021-09" db="EMBL/GenBank/DDBJ databases">
        <title>Genome sequencing and assembly of Chryseobacterium sp. RG1.</title>
        <authorList>
            <person name="Chhetri G."/>
        </authorList>
    </citation>
    <scope>NUCLEOTIDE SEQUENCE [LARGE SCALE GENOMIC DNA]</scope>
    <source>
        <strain evidence="1 2">RG1</strain>
    </source>
</reference>
<gene>
    <name evidence="1" type="ORF">JI747_015790</name>
</gene>
<dbReference type="Proteomes" id="UP000618240">
    <property type="component" value="Unassembled WGS sequence"/>
</dbReference>
<evidence type="ECO:0000313" key="1">
    <source>
        <dbReference type="EMBL" id="MCA6068643.1"/>
    </source>
</evidence>
<sequence length="137" mass="16725">MEERIVYTARDRKTILNEDELSGKRMYQKHIYQHDELQKVETYFKGELLSLEIYVSDENIPDEDILFRNIFISSVTVIRVKKYEDYSILHFRKYSKCNLQNEEIRVEDSEKRNIALFYPDKEDYYHKKVCILLKEKN</sequence>
<dbReference type="EMBL" id="JAERSE020000004">
    <property type="protein sequence ID" value="MCA6068643.1"/>
    <property type="molecule type" value="Genomic_DNA"/>
</dbReference>
<accession>A0ABS8A595</accession>
<proteinExistence type="predicted"/>
<protein>
    <submittedName>
        <fullName evidence="1">Uncharacterized protein</fullName>
    </submittedName>
</protein>
<comment type="caution">
    <text evidence="1">The sequence shown here is derived from an EMBL/GenBank/DDBJ whole genome shotgun (WGS) entry which is preliminary data.</text>
</comment>
<name>A0ABS8A595_9FLAO</name>
<keyword evidence="2" id="KW-1185">Reference proteome</keyword>
<evidence type="ECO:0000313" key="2">
    <source>
        <dbReference type="Proteomes" id="UP000618240"/>
    </source>
</evidence>